<evidence type="ECO:0000313" key="2">
    <source>
        <dbReference type="Proteomes" id="UP000682733"/>
    </source>
</evidence>
<gene>
    <name evidence="1" type="ORF">TMI583_LOCUS36318</name>
</gene>
<sequence length="289" mass="33170">DLKDKHVLHFRLCQDGTWIGRYLNCIASSLAWIDAGEQCQNALSLIPLSLVRVKKENRENVELALSTKFINMFQPGQVMEIFGVEYNIIFSYSADYKMVSQVMRLAGPSIRNWSAFSEDRGARTAQEQHEILNSGDKQNYGYARTPLYKNYFEYAQSFLGFAPFSVIFCCSYKNIPANLLHMKLRIADILLKQAIKAACQLPVSSPIRIDEAELQLKGAFIFFTEFSKETKTHIQFPLENNKICVASSMTGARHEKFTRRIPLEIIIKDEEKAKKISQLIKDFFDILDQ</sequence>
<organism evidence="1 2">
    <name type="scientific">Didymodactylos carnosus</name>
    <dbReference type="NCBI Taxonomy" id="1234261"/>
    <lineage>
        <taxon>Eukaryota</taxon>
        <taxon>Metazoa</taxon>
        <taxon>Spiralia</taxon>
        <taxon>Gnathifera</taxon>
        <taxon>Rotifera</taxon>
        <taxon>Eurotatoria</taxon>
        <taxon>Bdelloidea</taxon>
        <taxon>Philodinida</taxon>
        <taxon>Philodinidae</taxon>
        <taxon>Didymodactylos</taxon>
    </lineage>
</organism>
<accession>A0A8S2T1F5</accession>
<dbReference type="Proteomes" id="UP000682733">
    <property type="component" value="Unassembled WGS sequence"/>
</dbReference>
<comment type="caution">
    <text evidence="1">The sequence shown here is derived from an EMBL/GenBank/DDBJ whole genome shotgun (WGS) entry which is preliminary data.</text>
</comment>
<feature type="non-terminal residue" evidence="1">
    <location>
        <position position="1"/>
    </location>
</feature>
<dbReference type="AlphaFoldDB" id="A0A8S2T1F5"/>
<dbReference type="EMBL" id="CAJOBA010052599">
    <property type="protein sequence ID" value="CAF4256599.1"/>
    <property type="molecule type" value="Genomic_DNA"/>
</dbReference>
<protein>
    <submittedName>
        <fullName evidence="1">Uncharacterized protein</fullName>
    </submittedName>
</protein>
<proteinExistence type="predicted"/>
<evidence type="ECO:0000313" key="1">
    <source>
        <dbReference type="EMBL" id="CAF4256599.1"/>
    </source>
</evidence>
<name>A0A8S2T1F5_9BILA</name>
<reference evidence="1" key="1">
    <citation type="submission" date="2021-02" db="EMBL/GenBank/DDBJ databases">
        <authorList>
            <person name="Nowell W R."/>
        </authorList>
    </citation>
    <scope>NUCLEOTIDE SEQUENCE</scope>
</reference>
<feature type="non-terminal residue" evidence="1">
    <location>
        <position position="289"/>
    </location>
</feature>